<dbReference type="PROSITE" id="PS50943">
    <property type="entry name" value="HTH_CROC1"/>
    <property type="match status" value="1"/>
</dbReference>
<reference evidence="3" key="2">
    <citation type="journal article" date="2011" name="J. Biotechnol.">
        <title>Genome sequence of B. amyloliquefaciens type strain DSM7(T) reveals differences to plant-associated B. amyloliquefaciens FZB42.</title>
        <authorList>
            <person name="Ruckert C."/>
            <person name="Blom J."/>
            <person name="Chen X."/>
            <person name="Reva O."/>
            <person name="Borriss R."/>
        </authorList>
    </citation>
    <scope>NUCLEOTIDE SEQUENCE [LARGE SCALE GENOMIC DNA]</scope>
    <source>
        <strain evidence="3">DSM 7</strain>
    </source>
</reference>
<dbReference type="GO" id="GO:0003677">
    <property type="term" value="F:DNA binding"/>
    <property type="evidence" value="ECO:0007669"/>
    <property type="project" value="InterPro"/>
</dbReference>
<keyword evidence="3" id="KW-1185">Reference proteome</keyword>
<reference evidence="2 3" key="1">
    <citation type="journal article" date="2011" name="Int. J. Syst. Evol. Microbiol.">
        <title>Relationship of Bacillus amyloliquefaciens clades associated with strains DSM 7T and FZB42T: a proposal for Bacillus amyloliquefaciens subsp. amyloliquefaciens subsp. nov. and Bacillus amyloliquefaciens subsp. plantarum subsp. nov. based on complete genome sequence comparisons.</title>
        <authorList>
            <person name="Borriss R."/>
            <person name="Chen X.H."/>
            <person name="Rueckert C."/>
            <person name="Blom J."/>
            <person name="Becker A."/>
            <person name="Baumgarth B."/>
            <person name="Fan B."/>
            <person name="Pukall R."/>
            <person name="Schumann P."/>
            <person name="Sproer C."/>
            <person name="Junge H."/>
            <person name="Vater J."/>
            <person name="Puhler A."/>
            <person name="Klenk H.P."/>
        </authorList>
    </citation>
    <scope>NUCLEOTIDE SEQUENCE [LARGE SCALE GENOMIC DNA]</scope>
    <source>
        <strain evidence="3">DSM 7</strain>
    </source>
</reference>
<feature type="domain" description="HTH cro/C1-type" evidence="1">
    <location>
        <begin position="24"/>
        <end position="57"/>
    </location>
</feature>
<dbReference type="SUPFAM" id="SSF47413">
    <property type="entry name" value="lambda repressor-like DNA-binding domains"/>
    <property type="match status" value="1"/>
</dbReference>
<evidence type="ECO:0000259" key="1">
    <source>
        <dbReference type="PROSITE" id="PS50943"/>
    </source>
</evidence>
<evidence type="ECO:0000313" key="3">
    <source>
        <dbReference type="Proteomes" id="UP000006562"/>
    </source>
</evidence>
<sequence length="166" mass="19190">MAILINMEVEMDQDYMTELVSVQLKKIRSERGYTQEKMADVIGLSKKALVQIEKGRALAEWPHVVAVCALFRSSETLQSVLGDDPLEVIEAVAHRTIDRPKGKTMGGRVWWKAIEKKGEFRLQQHLISHHYRILDSYDDLWFSSFEKADALERLDELFLEAEEAKR</sequence>
<name>A0A9P1NGI9_BACAS</name>
<dbReference type="Pfam" id="PF13560">
    <property type="entry name" value="HTH_31"/>
    <property type="match status" value="1"/>
</dbReference>
<organism evidence="2 3">
    <name type="scientific">Bacillus amyloliquefaciens (strain ATCC 23350 / DSM 7 / BCRC 11601 / CCUG 28519 / NBRC 15535 / NRRL B-14393 / F)</name>
    <dbReference type="NCBI Taxonomy" id="692420"/>
    <lineage>
        <taxon>Bacteria</taxon>
        <taxon>Bacillati</taxon>
        <taxon>Bacillota</taxon>
        <taxon>Bacilli</taxon>
        <taxon>Bacillales</taxon>
        <taxon>Bacillaceae</taxon>
        <taxon>Bacillus</taxon>
        <taxon>Bacillus amyloliquefaciens group</taxon>
    </lineage>
</organism>
<dbReference type="CDD" id="cd00093">
    <property type="entry name" value="HTH_XRE"/>
    <property type="match status" value="1"/>
</dbReference>
<proteinExistence type="predicted"/>
<accession>A0A9P1NGI9</accession>
<dbReference type="Gene3D" id="1.10.260.40">
    <property type="entry name" value="lambda repressor-like DNA-binding domains"/>
    <property type="match status" value="1"/>
</dbReference>
<dbReference type="KEGG" id="bao:BAMF_0209"/>
<dbReference type="InterPro" id="IPR001387">
    <property type="entry name" value="Cro/C1-type_HTH"/>
</dbReference>
<dbReference type="InterPro" id="IPR010982">
    <property type="entry name" value="Lambda_DNA-bd_dom_sf"/>
</dbReference>
<dbReference type="SMART" id="SM00530">
    <property type="entry name" value="HTH_XRE"/>
    <property type="match status" value="1"/>
</dbReference>
<dbReference type="Proteomes" id="UP000006562">
    <property type="component" value="Chromosome"/>
</dbReference>
<dbReference type="EMBL" id="FN597644">
    <property type="protein sequence ID" value="CBI41335.1"/>
    <property type="molecule type" value="Genomic_DNA"/>
</dbReference>
<evidence type="ECO:0000313" key="2">
    <source>
        <dbReference type="EMBL" id="CBI41335.1"/>
    </source>
</evidence>
<protein>
    <recommendedName>
        <fullName evidence="1">HTH cro/C1-type domain-containing protein</fullName>
    </recommendedName>
</protein>
<gene>
    <name evidence="2" type="primary">RBAM_002670</name>
    <name evidence="2" type="ordered locus">BAMF_0209</name>
</gene>
<dbReference type="AlphaFoldDB" id="A0A9P1NGI9"/>